<dbReference type="Pfam" id="PF00005">
    <property type="entry name" value="ABC_tran"/>
    <property type="match status" value="1"/>
</dbReference>
<evidence type="ECO:0000256" key="1">
    <source>
        <dbReference type="ARBA" id="ARBA00022448"/>
    </source>
</evidence>
<dbReference type="CDD" id="cd03235">
    <property type="entry name" value="ABC_Metallic_Cations"/>
    <property type="match status" value="1"/>
</dbReference>
<keyword evidence="1" id="KW-0813">Transport</keyword>
<dbReference type="PROSITE" id="PS50893">
    <property type="entry name" value="ABC_TRANSPORTER_2"/>
    <property type="match status" value="1"/>
</dbReference>
<proteinExistence type="predicted"/>
<accession>M1PPN9</accession>
<dbReference type="GO" id="GO:0016887">
    <property type="term" value="F:ATP hydrolysis activity"/>
    <property type="evidence" value="ECO:0007669"/>
    <property type="project" value="InterPro"/>
</dbReference>
<organism evidence="5">
    <name type="scientific">uncultured organism</name>
    <dbReference type="NCBI Taxonomy" id="155900"/>
    <lineage>
        <taxon>unclassified sequences</taxon>
        <taxon>environmental samples</taxon>
    </lineage>
</organism>
<dbReference type="InterPro" id="IPR017871">
    <property type="entry name" value="ABC_transporter-like_CS"/>
</dbReference>
<dbReference type="GO" id="GO:0005524">
    <property type="term" value="F:ATP binding"/>
    <property type="evidence" value="ECO:0007669"/>
    <property type="project" value="UniProtKB-KW"/>
</dbReference>
<evidence type="ECO:0000256" key="3">
    <source>
        <dbReference type="ARBA" id="ARBA00022840"/>
    </source>
</evidence>
<dbReference type="FunFam" id="3.40.50.300:FF:000134">
    <property type="entry name" value="Iron-enterobactin ABC transporter ATP-binding protein"/>
    <property type="match status" value="1"/>
</dbReference>
<dbReference type="InterPro" id="IPR050153">
    <property type="entry name" value="Metal_Ion_Import_ABC"/>
</dbReference>
<dbReference type="SMART" id="SM00382">
    <property type="entry name" value="AAA"/>
    <property type="match status" value="1"/>
</dbReference>
<protein>
    <submittedName>
        <fullName evidence="5">(Zinc) transport protein(ABC transporter, ATP-binding protein)</fullName>
    </submittedName>
</protein>
<dbReference type="PROSITE" id="PS00211">
    <property type="entry name" value="ABC_TRANSPORTER_1"/>
    <property type="match status" value="1"/>
</dbReference>
<dbReference type="InterPro" id="IPR003439">
    <property type="entry name" value="ABC_transporter-like_ATP-bd"/>
</dbReference>
<gene>
    <name evidence="5" type="ORF">FLSS-9_0007</name>
</gene>
<keyword evidence="2" id="KW-0547">Nucleotide-binding</keyword>
<evidence type="ECO:0000259" key="4">
    <source>
        <dbReference type="PROSITE" id="PS50893"/>
    </source>
</evidence>
<dbReference type="Gene3D" id="3.40.50.300">
    <property type="entry name" value="P-loop containing nucleotide triphosphate hydrolases"/>
    <property type="match status" value="1"/>
</dbReference>
<dbReference type="SUPFAM" id="SSF52540">
    <property type="entry name" value="P-loop containing nucleoside triphosphate hydrolases"/>
    <property type="match status" value="1"/>
</dbReference>
<keyword evidence="3 5" id="KW-0067">ATP-binding</keyword>
<dbReference type="AlphaFoldDB" id="M1PPN9"/>
<dbReference type="InterPro" id="IPR027417">
    <property type="entry name" value="P-loop_NTPase"/>
</dbReference>
<dbReference type="InterPro" id="IPR003593">
    <property type="entry name" value="AAA+_ATPase"/>
</dbReference>
<sequence length="243" mass="26786">MSIIELNNVNTIYEGAEIPTIRNINLEIEEGEFVSVMGPNGAGKTTLLETINGLIEYTSGEVVVFGKDVKEAGCEVREEVGNLVQNFSFNSSDPFLVKDVVMMGRTGKIGLFRNPDERDWEIVRDSLKSVGMEDFMDRPIGKLSGGEQQKVLLARVLAQRPEVLLLDEPLTNLDLKAKDELLELIVDIFERNDLTVVMVTHDVGSVPEVSSRLVLMNSGEIALDGTPEEVIESGVWKTSYGLA</sequence>
<dbReference type="EMBL" id="JX684081">
    <property type="protein sequence ID" value="AGF93075.1"/>
    <property type="molecule type" value="Genomic_DNA"/>
</dbReference>
<evidence type="ECO:0000313" key="5">
    <source>
        <dbReference type="EMBL" id="AGF93075.1"/>
    </source>
</evidence>
<name>M1PPN9_9ZZZZ</name>
<dbReference type="PANTHER" id="PTHR42734">
    <property type="entry name" value="METAL TRANSPORT SYSTEM ATP-BINDING PROTEIN TM_0124-RELATED"/>
    <property type="match status" value="1"/>
</dbReference>
<reference evidence="5" key="1">
    <citation type="journal article" date="2013" name="Syst. Appl. Microbiol.">
        <title>New insights into the archaeal diversity of a hypersaline microbial mat obtained by a metagenomic approach.</title>
        <authorList>
            <person name="Lopez-Lopez A."/>
            <person name="Richter M."/>
            <person name="Pena A."/>
            <person name="Tamames J."/>
            <person name="Rossello-Mora R."/>
        </authorList>
    </citation>
    <scope>NUCLEOTIDE SEQUENCE</scope>
</reference>
<evidence type="ECO:0000256" key="2">
    <source>
        <dbReference type="ARBA" id="ARBA00022741"/>
    </source>
</evidence>
<feature type="domain" description="ABC transporter" evidence="4">
    <location>
        <begin position="4"/>
        <end position="243"/>
    </location>
</feature>